<evidence type="ECO:0008006" key="6">
    <source>
        <dbReference type="Google" id="ProtNLM"/>
    </source>
</evidence>
<reference evidence="5" key="1">
    <citation type="submission" date="2014-08" db="EMBL/GenBank/DDBJ databases">
        <authorList>
            <person name="Edwards T."/>
        </authorList>
    </citation>
    <scope>NUCLEOTIDE SEQUENCE [LARGE SCALE GENOMIC DNA]</scope>
</reference>
<dbReference type="Gene3D" id="3.40.190.10">
    <property type="entry name" value="Periplasmic binding protein-like II"/>
    <property type="match status" value="1"/>
</dbReference>
<keyword evidence="3" id="KW-0472">Membrane</keyword>
<evidence type="ECO:0000313" key="5">
    <source>
        <dbReference type="Proteomes" id="UP000182888"/>
    </source>
</evidence>
<sequence length="436" mass="47913">MRIKRTVKSGTGEAGITRRNVLKGGAAALGAAAGSGIIGMPVIWAQNIKDITLNQVGPSFSVITDIAEKASADLGFKIVAQTAETTQLMAKTVSQPETIDIADYEYWGLQKGWRSGNLQPIDINKIKAWSAMTPLMRDGKGFDGKDMSRQGTLPFKVLYTDSADSKDFAKGATALATVMPTIFNADTLGLRSDLIKREVNSWAELFNPEFKGKTALVNIPSIGIMDAAMALEARGDMKYGDKGNMTREEIDKTVEVLTKLKKDGQFRAFWSTFDESVNLMAAGEVVIQSMWSPAVTAVKSRGIECVYQGMKEGYRSWGLGMGLMRHLTGLKLDAAYEYLNWYLSGWQGAFIARQGYYSAVPETAKANLSANEVGYWYEGKPATEDIKDPYGAVMDKAGHSRDGGSFEQRMGNVACWNTVMDEDRYMIQRWNDFISA</sequence>
<dbReference type="InterPro" id="IPR006059">
    <property type="entry name" value="SBP"/>
</dbReference>
<dbReference type="NCBIfam" id="TIGR01409">
    <property type="entry name" value="TAT_signal_seq"/>
    <property type="match status" value="1"/>
</dbReference>
<organism evidence="4 5">
    <name type="scientific">Mesorhizobium plurifarium</name>
    <dbReference type="NCBI Taxonomy" id="69974"/>
    <lineage>
        <taxon>Bacteria</taxon>
        <taxon>Pseudomonadati</taxon>
        <taxon>Pseudomonadota</taxon>
        <taxon>Alphaproteobacteria</taxon>
        <taxon>Hyphomicrobiales</taxon>
        <taxon>Phyllobacteriaceae</taxon>
        <taxon>Mesorhizobium</taxon>
    </lineage>
</organism>
<dbReference type="PROSITE" id="PS51318">
    <property type="entry name" value="TAT"/>
    <property type="match status" value="1"/>
</dbReference>
<dbReference type="EMBL" id="CCND01000005">
    <property type="protein sequence ID" value="CDX51311.1"/>
    <property type="molecule type" value="Genomic_DNA"/>
</dbReference>
<evidence type="ECO:0000256" key="1">
    <source>
        <dbReference type="ARBA" id="ARBA00022729"/>
    </source>
</evidence>
<dbReference type="InterPro" id="IPR006311">
    <property type="entry name" value="TAT_signal"/>
</dbReference>
<dbReference type="Pfam" id="PF13416">
    <property type="entry name" value="SBP_bac_8"/>
    <property type="match status" value="1"/>
</dbReference>
<dbReference type="AlphaFoldDB" id="A0A0K2VRE7"/>
<keyword evidence="3" id="KW-1133">Transmembrane helix</keyword>
<evidence type="ECO:0000256" key="2">
    <source>
        <dbReference type="ARBA" id="ARBA00022764"/>
    </source>
</evidence>
<proteinExistence type="predicted"/>
<gene>
    <name evidence="4" type="ORF">MPL1032_130247</name>
</gene>
<dbReference type="InterPro" id="IPR019546">
    <property type="entry name" value="TAT_signal_bac_arc"/>
</dbReference>
<keyword evidence="3" id="KW-0812">Transmembrane</keyword>
<dbReference type="Proteomes" id="UP000182888">
    <property type="component" value="Unassembled WGS sequence"/>
</dbReference>
<dbReference type="SUPFAM" id="SSF53850">
    <property type="entry name" value="Periplasmic binding protein-like II"/>
    <property type="match status" value="1"/>
</dbReference>
<keyword evidence="2" id="KW-0574">Periplasm</keyword>
<dbReference type="PANTHER" id="PTHR30222:SF17">
    <property type="entry name" value="SPERMIDINE_PUTRESCINE-BINDING PERIPLASMIC PROTEIN"/>
    <property type="match status" value="1"/>
</dbReference>
<name>A0A0K2VRE7_MESPL</name>
<keyword evidence="1" id="KW-0732">Signal</keyword>
<protein>
    <recommendedName>
        <fullName evidence="6">ABC transporter, binding protein</fullName>
    </recommendedName>
</protein>
<evidence type="ECO:0000256" key="3">
    <source>
        <dbReference type="SAM" id="Phobius"/>
    </source>
</evidence>
<feature type="transmembrane region" description="Helical" evidence="3">
    <location>
        <begin position="21"/>
        <end position="44"/>
    </location>
</feature>
<accession>A0A0K2VRE7</accession>
<evidence type="ECO:0000313" key="4">
    <source>
        <dbReference type="EMBL" id="CDX51311.1"/>
    </source>
</evidence>
<dbReference type="PANTHER" id="PTHR30222">
    <property type="entry name" value="SPERMIDINE/PUTRESCINE-BINDING PERIPLASMIC PROTEIN"/>
    <property type="match status" value="1"/>
</dbReference>